<evidence type="ECO:0000259" key="6">
    <source>
        <dbReference type="Pfam" id="PF04085"/>
    </source>
</evidence>
<evidence type="ECO:0000313" key="8">
    <source>
        <dbReference type="Proteomes" id="UP000538147"/>
    </source>
</evidence>
<name>A0A841LCX3_9SPHN</name>
<dbReference type="PANTHER" id="PTHR34138">
    <property type="entry name" value="CELL SHAPE-DETERMINING PROTEIN MREC"/>
    <property type="match status" value="1"/>
</dbReference>
<comment type="caution">
    <text evidence="7">The sequence shown here is derived from an EMBL/GenBank/DDBJ whole genome shotgun (WGS) entry which is preliminary data.</text>
</comment>
<dbReference type="Pfam" id="PF04085">
    <property type="entry name" value="MreC"/>
    <property type="match status" value="1"/>
</dbReference>
<evidence type="ECO:0000256" key="2">
    <source>
        <dbReference type="ARBA" id="ARBA00013855"/>
    </source>
</evidence>
<keyword evidence="5" id="KW-1133">Transmembrane helix</keyword>
<keyword evidence="5" id="KW-0472">Membrane</keyword>
<evidence type="ECO:0000256" key="1">
    <source>
        <dbReference type="ARBA" id="ARBA00009369"/>
    </source>
</evidence>
<sequence length="309" mass="31805">MRRDQNLAIIGAVVTGAVIATGLVLLLIARVSPQFGASVRAAAVDVVTPLWSVVRAPFDGLGKGVNGIGDYFGAVGRARALEAEVIDLRARLQVAEADQIAFRQLSRLGRLENPQRRLVATARIVSATQGAVVQTALVAAGRNQGVRPGQPVIAADGLIGRTIETGLGSSRLLLLTDPQSRVPVLVQRTGQAALVSGDGGPLLVLTDRLGLQEPLQRGDRLLTSGEGGIFPPGVPVGFVVDAGEPIRVRAAASPRGIGFVRIEAAYAAMPATAATLPMTDAPVPVEAQRVGGIKGLVRGLDAPSTDGAT</sequence>
<dbReference type="AlphaFoldDB" id="A0A841LCX3"/>
<gene>
    <name evidence="7" type="ORF">FHS79_001844</name>
</gene>
<accession>A0A841LCX3</accession>
<dbReference type="InterPro" id="IPR055342">
    <property type="entry name" value="MreC_beta-barrel_core"/>
</dbReference>
<keyword evidence="3" id="KW-0133">Cell shape</keyword>
<protein>
    <recommendedName>
        <fullName evidence="2">Cell shape-determining protein MreC</fullName>
    </recommendedName>
    <alternativeName>
        <fullName evidence="4">Cell shape protein MreC</fullName>
    </alternativeName>
</protein>
<dbReference type="InterPro" id="IPR007221">
    <property type="entry name" value="MreC"/>
</dbReference>
<evidence type="ECO:0000256" key="4">
    <source>
        <dbReference type="ARBA" id="ARBA00032089"/>
    </source>
</evidence>
<dbReference type="Gene3D" id="2.40.10.340">
    <property type="entry name" value="Rod shape-determining protein MreC, domain 1"/>
    <property type="match status" value="1"/>
</dbReference>
<dbReference type="Proteomes" id="UP000538147">
    <property type="component" value="Unassembled WGS sequence"/>
</dbReference>
<feature type="domain" description="Rod shape-determining protein MreC beta-barrel core" evidence="6">
    <location>
        <begin position="125"/>
        <end position="242"/>
    </location>
</feature>
<dbReference type="PANTHER" id="PTHR34138:SF1">
    <property type="entry name" value="CELL SHAPE-DETERMINING PROTEIN MREC"/>
    <property type="match status" value="1"/>
</dbReference>
<keyword evidence="8" id="KW-1185">Reference proteome</keyword>
<reference evidence="7 8" key="1">
    <citation type="submission" date="2020-08" db="EMBL/GenBank/DDBJ databases">
        <title>Genomic Encyclopedia of Type Strains, Phase IV (KMG-IV): sequencing the most valuable type-strain genomes for metagenomic binning, comparative biology and taxonomic classification.</title>
        <authorList>
            <person name="Goeker M."/>
        </authorList>
    </citation>
    <scope>NUCLEOTIDE SEQUENCE [LARGE SCALE GENOMIC DNA]</scope>
    <source>
        <strain evidence="7 8">DSM 102189</strain>
    </source>
</reference>
<evidence type="ECO:0000313" key="7">
    <source>
        <dbReference type="EMBL" id="MBB6227665.1"/>
    </source>
</evidence>
<feature type="transmembrane region" description="Helical" evidence="5">
    <location>
        <begin position="7"/>
        <end position="29"/>
    </location>
</feature>
<dbReference type="Gene3D" id="2.40.10.350">
    <property type="entry name" value="Rod shape-determining protein MreC, domain 2"/>
    <property type="match status" value="1"/>
</dbReference>
<dbReference type="EMBL" id="JACIIV010000012">
    <property type="protein sequence ID" value="MBB6227665.1"/>
    <property type="molecule type" value="Genomic_DNA"/>
</dbReference>
<dbReference type="InterPro" id="IPR042175">
    <property type="entry name" value="Cell/Rod_MreC_2"/>
</dbReference>
<keyword evidence="5" id="KW-0812">Transmembrane</keyword>
<evidence type="ECO:0000256" key="3">
    <source>
        <dbReference type="ARBA" id="ARBA00022960"/>
    </source>
</evidence>
<dbReference type="GO" id="GO:0008360">
    <property type="term" value="P:regulation of cell shape"/>
    <property type="evidence" value="ECO:0007669"/>
    <property type="project" value="UniProtKB-KW"/>
</dbReference>
<organism evidence="7 8">
    <name type="scientific">Polymorphobacter multimanifer</name>
    <dbReference type="NCBI Taxonomy" id="1070431"/>
    <lineage>
        <taxon>Bacteria</taxon>
        <taxon>Pseudomonadati</taxon>
        <taxon>Pseudomonadota</taxon>
        <taxon>Alphaproteobacteria</taxon>
        <taxon>Sphingomonadales</taxon>
        <taxon>Sphingosinicellaceae</taxon>
        <taxon>Polymorphobacter</taxon>
    </lineage>
</organism>
<dbReference type="RefSeq" id="WP_184198672.1">
    <property type="nucleotide sequence ID" value="NZ_BMOX01000008.1"/>
</dbReference>
<comment type="similarity">
    <text evidence="1">Belongs to the MreC family.</text>
</comment>
<evidence type="ECO:0000256" key="5">
    <source>
        <dbReference type="SAM" id="Phobius"/>
    </source>
</evidence>
<proteinExistence type="inferred from homology"/>
<dbReference type="InterPro" id="IPR042177">
    <property type="entry name" value="Cell/Rod_1"/>
</dbReference>
<dbReference type="GO" id="GO:0005886">
    <property type="term" value="C:plasma membrane"/>
    <property type="evidence" value="ECO:0007669"/>
    <property type="project" value="TreeGrafter"/>
</dbReference>